<reference evidence="2" key="1">
    <citation type="journal article" date="2019" name="bioRxiv">
        <title>The Genome of the Zebra Mussel, Dreissena polymorpha: A Resource for Invasive Species Research.</title>
        <authorList>
            <person name="McCartney M.A."/>
            <person name="Auch B."/>
            <person name="Kono T."/>
            <person name="Mallez S."/>
            <person name="Zhang Y."/>
            <person name="Obille A."/>
            <person name="Becker A."/>
            <person name="Abrahante J.E."/>
            <person name="Garbe J."/>
            <person name="Badalamenti J.P."/>
            <person name="Herman A."/>
            <person name="Mangelson H."/>
            <person name="Liachko I."/>
            <person name="Sullivan S."/>
            <person name="Sone E.D."/>
            <person name="Koren S."/>
            <person name="Silverstein K.A.T."/>
            <person name="Beckman K.B."/>
            <person name="Gohl D.M."/>
        </authorList>
    </citation>
    <scope>NUCLEOTIDE SEQUENCE</scope>
    <source>
        <strain evidence="2">Duluth1</strain>
        <tissue evidence="2">Whole animal</tissue>
    </source>
</reference>
<evidence type="ECO:0000256" key="1">
    <source>
        <dbReference type="SAM" id="MobiDB-lite"/>
    </source>
</evidence>
<accession>A0A9D4G099</accession>
<comment type="caution">
    <text evidence="2">The sequence shown here is derived from an EMBL/GenBank/DDBJ whole genome shotgun (WGS) entry which is preliminary data.</text>
</comment>
<organism evidence="2 4">
    <name type="scientific">Dreissena polymorpha</name>
    <name type="common">Zebra mussel</name>
    <name type="synonym">Mytilus polymorpha</name>
    <dbReference type="NCBI Taxonomy" id="45954"/>
    <lineage>
        <taxon>Eukaryota</taxon>
        <taxon>Metazoa</taxon>
        <taxon>Spiralia</taxon>
        <taxon>Lophotrochozoa</taxon>
        <taxon>Mollusca</taxon>
        <taxon>Bivalvia</taxon>
        <taxon>Autobranchia</taxon>
        <taxon>Heteroconchia</taxon>
        <taxon>Euheterodonta</taxon>
        <taxon>Imparidentia</taxon>
        <taxon>Neoheterodontei</taxon>
        <taxon>Myida</taxon>
        <taxon>Dreissenoidea</taxon>
        <taxon>Dreissenidae</taxon>
        <taxon>Dreissena</taxon>
    </lineage>
</organism>
<feature type="region of interest" description="Disordered" evidence="1">
    <location>
        <begin position="1"/>
        <end position="24"/>
    </location>
</feature>
<dbReference type="AlphaFoldDB" id="A0A9D4G099"/>
<dbReference type="Proteomes" id="UP000828390">
    <property type="component" value="Unassembled WGS sequence"/>
</dbReference>
<evidence type="ECO:0000313" key="3">
    <source>
        <dbReference type="EMBL" id="KAH3894759.1"/>
    </source>
</evidence>
<protein>
    <submittedName>
        <fullName evidence="2">Uncharacterized protein</fullName>
    </submittedName>
</protein>
<reference evidence="2" key="2">
    <citation type="submission" date="2020-11" db="EMBL/GenBank/DDBJ databases">
        <authorList>
            <person name="McCartney M.A."/>
            <person name="Auch B."/>
            <person name="Kono T."/>
            <person name="Mallez S."/>
            <person name="Becker A."/>
            <person name="Gohl D.M."/>
            <person name="Silverstein K.A.T."/>
            <person name="Koren S."/>
            <person name="Bechman K.B."/>
            <person name="Herman A."/>
            <person name="Abrahante J.E."/>
            <person name="Garbe J."/>
        </authorList>
    </citation>
    <scope>NUCLEOTIDE SEQUENCE</scope>
    <source>
        <strain evidence="2">Duluth1</strain>
        <tissue evidence="2">Whole animal</tissue>
    </source>
</reference>
<evidence type="ECO:0000313" key="4">
    <source>
        <dbReference type="Proteomes" id="UP000828390"/>
    </source>
</evidence>
<sequence length="52" mass="5759">MSEELRRLAPKGIHSVPVRHVPTHSHQPLLQVVDGHDAAAGRGTERALWTRS</sequence>
<proteinExistence type="predicted"/>
<dbReference type="EMBL" id="JAIWYP010000006">
    <property type="protein sequence ID" value="KAH3806426.1"/>
    <property type="molecule type" value="Genomic_DNA"/>
</dbReference>
<evidence type="ECO:0000313" key="2">
    <source>
        <dbReference type="EMBL" id="KAH3806426.1"/>
    </source>
</evidence>
<gene>
    <name evidence="3" type="ORF">DPMN_018917</name>
    <name evidence="2" type="ORF">DPMN_134747</name>
</gene>
<dbReference type="EMBL" id="JAIWYP010000001">
    <property type="protein sequence ID" value="KAH3894759.1"/>
    <property type="molecule type" value="Genomic_DNA"/>
</dbReference>
<name>A0A9D4G099_DREPO</name>
<keyword evidence="4" id="KW-1185">Reference proteome</keyword>